<dbReference type="GO" id="GO:0044611">
    <property type="term" value="C:nuclear pore inner ring"/>
    <property type="evidence" value="ECO:0007669"/>
    <property type="project" value="TreeGrafter"/>
</dbReference>
<sequence length="1364" mass="152281">MAATPMRPLPGAFMATPAPPRNGGANLFGGFGQPPRQQPIVAGAATQVQEQEKPIQRGARTINEALAAEARFPEVDVYTRDQMSNDYDIQQLPAWMPFQQVRTYQLPDRVLEQANRASLQFDMGLFAEIGHAWVWVDNALYLWDYTHPNPELLGYEDQPYNITAVNLVTPRAGVFIPIITHLLVVATTNTIMLLGIAHQRGPEGASTVELYQTHMRASVQGFTVEQITGASRNGRIFFSVKDSNDVWELTYQQEERWFGSKVGTVNHTSRSVINYINNQLKLGMGKAVLQPIMSLVSGPSKEFVVQMVVDDSRNLLYTLSNESTIRVFHMRNMASLDNVFTISMLSIRKHMTHWLPTESPHTMGSHTQIISISPIATNESLRLSLLAVTNTGTRIYLSATSATDGSSSLSLSMQVQHVKFPPGQPGAQQAMPTHQTQIGNYQPAQAIDTNSQTLTVTTRAARFAPGYFLCFVRPGGENREKLFLTTPDSARIAKPQEVAQRPRFYEVGQWMSMSGDVRDVGLVTPPFGPVPPLPSATGFGNEMAFQFDLPSSEFVIMTGDGIYTIRRRRLVDILAAAMQRGGGVDGEEAEIKYFVRSYGRVETCATALAVACGQASEVTSENRVGKLTDRETLDKARRAFIESGGKPTYNENLQEDGNTAQIDLVQTSPRHAGLALYMSRLVRSLWKAPIVREGVSATGGLAVAPSVSLPKLQGISKDLVRLREFLDTNKNFIDGLSGPEALGRVGPQHEQIALQGEHRALHSLVKLLTNIIEGISFVLALFDEPVDEVLLSLPDDQRLAVRNLTFENLFCSAEGTNIAKELVKAIVNLNIAKGSNVDTVADGLRRRCGSFCSPDDVIIFKAQEQLKQASELGANSDAGRAKLNESANNFSTVSASLSMPLLQAVIDRYIEMEFYAGAIRLALRVADHLDRGKKALSFVKDGSPENDPRQAAFESRKACYKLVYKTIEAVDEKWKRQPKDEDGMISPLTRRRDEAYAEINDSDDEVFQNDLYDWYISKGWQDRLLDITSPYVQGYLTRKSKEELSHADLLWKYYAHHLNFFEAAKVQAELSQSTFDLSLDQRIKYLSFAKSNASARSSGPSDLLHPRQSRQELLREINDLLDLANIQSDLLQRLRREDRITDERKTEIVKALNGFIHPVQLLYQDYAAPAGYYDIIILIFQAADIRNQAEIKPVWQNLFQSLHQNVEEEGQVHPWEVVAQRVRELGARLGLSDSTFHIPTLLPLLEEYRFRYQRGVGPPSWVVEVFLDLQVPHETLVMVLEGMFHNNEAPFQGRHRRWLADDIVHVIANWYAVTTRAGSFAFGNDDTAASVLEILRTVEAAAVLSDEYAEMALDLRARISYALT</sequence>
<dbReference type="Gene3D" id="1.25.40.450">
    <property type="entry name" value="Nucleoporin, helical domain, N-terminal subdomain"/>
    <property type="match status" value="1"/>
</dbReference>
<proteinExistence type="inferred from homology"/>
<keyword evidence="11" id="KW-0539">Nucleus</keyword>
<dbReference type="GO" id="GO:0036228">
    <property type="term" value="P:protein localization to nuclear inner membrane"/>
    <property type="evidence" value="ECO:0007669"/>
    <property type="project" value="TreeGrafter"/>
</dbReference>
<dbReference type="InterPro" id="IPR042533">
    <property type="entry name" value="Nucleoporin_Nup155_C_1"/>
</dbReference>
<keyword evidence="7" id="KW-0653">Protein transport</keyword>
<keyword evidence="9" id="KW-0906">Nuclear pore complex</keyword>
<feature type="domain" description="Nucleoporin Nup133/Nup155-like N-terminal" evidence="13">
    <location>
        <begin position="97"/>
        <end position="562"/>
    </location>
</feature>
<dbReference type="Gene3D" id="1.20.58.1780">
    <property type="match status" value="1"/>
</dbReference>
<dbReference type="Proteomes" id="UP000799776">
    <property type="component" value="Unassembled WGS sequence"/>
</dbReference>
<evidence type="ECO:0000256" key="9">
    <source>
        <dbReference type="ARBA" id="ARBA00023132"/>
    </source>
</evidence>
<dbReference type="InterPro" id="IPR042537">
    <property type="entry name" value="Nucleoporin_Nup155_C_2"/>
</dbReference>
<organism evidence="14 15">
    <name type="scientific">Saccharata proteae CBS 121410</name>
    <dbReference type="NCBI Taxonomy" id="1314787"/>
    <lineage>
        <taxon>Eukaryota</taxon>
        <taxon>Fungi</taxon>
        <taxon>Dikarya</taxon>
        <taxon>Ascomycota</taxon>
        <taxon>Pezizomycotina</taxon>
        <taxon>Dothideomycetes</taxon>
        <taxon>Dothideomycetes incertae sedis</taxon>
        <taxon>Botryosphaeriales</taxon>
        <taxon>Saccharataceae</taxon>
        <taxon>Saccharata</taxon>
    </lineage>
</organism>
<dbReference type="OrthoDB" id="338970at2759"/>
<feature type="domain" description="Nucleoporin Nup133/Nup155-like C-terminal" evidence="12">
    <location>
        <begin position="668"/>
        <end position="1324"/>
    </location>
</feature>
<comment type="subcellular location">
    <subcellularLocation>
        <location evidence="1">Nucleus membrane</location>
        <topology evidence="1">Peripheral membrane protein</topology>
        <orientation evidence="1">Cytoplasmic side</orientation>
    </subcellularLocation>
    <subcellularLocation>
        <location evidence="3">Nucleus membrane</location>
        <topology evidence="3">Peripheral membrane protein</topology>
        <orientation evidence="3">Nucleoplasmic side</orientation>
    </subcellularLocation>
    <subcellularLocation>
        <location evidence="2">Nucleus</location>
        <location evidence="2">Nuclear pore complex</location>
    </subcellularLocation>
</comment>
<evidence type="ECO:0000313" key="14">
    <source>
        <dbReference type="EMBL" id="KAF2091757.1"/>
    </source>
</evidence>
<evidence type="ECO:0000256" key="10">
    <source>
        <dbReference type="ARBA" id="ARBA00023136"/>
    </source>
</evidence>
<dbReference type="InterPro" id="IPR007187">
    <property type="entry name" value="Nucleoporin_Nup133/Nup155_C"/>
</dbReference>
<keyword evidence="15" id="KW-1185">Reference proteome</keyword>
<dbReference type="GO" id="GO:0017056">
    <property type="term" value="F:structural constituent of nuclear pore"/>
    <property type="evidence" value="ECO:0007669"/>
    <property type="project" value="InterPro"/>
</dbReference>
<dbReference type="FunFam" id="1.25.40.440:FF:000001">
    <property type="entry name" value="Nuclear pore complex subunit"/>
    <property type="match status" value="1"/>
</dbReference>
<evidence type="ECO:0000256" key="6">
    <source>
        <dbReference type="ARBA" id="ARBA00022816"/>
    </source>
</evidence>
<keyword evidence="8" id="KW-0811">Translocation</keyword>
<name>A0A9P4I437_9PEZI</name>
<dbReference type="GO" id="GO:0006606">
    <property type="term" value="P:protein import into nucleus"/>
    <property type="evidence" value="ECO:0007669"/>
    <property type="project" value="TreeGrafter"/>
</dbReference>
<dbReference type="GO" id="GO:0051028">
    <property type="term" value="P:mRNA transport"/>
    <property type="evidence" value="ECO:0007669"/>
    <property type="project" value="UniProtKB-KW"/>
</dbReference>
<gene>
    <name evidence="14" type="ORF">K490DRAFT_70525</name>
</gene>
<dbReference type="Gene3D" id="1.25.40.440">
    <property type="entry name" value="Nucleoporin, helical domain, central subdomain"/>
    <property type="match status" value="1"/>
</dbReference>
<dbReference type="GO" id="GO:0051292">
    <property type="term" value="P:nuclear pore complex assembly"/>
    <property type="evidence" value="ECO:0007669"/>
    <property type="project" value="UniProtKB-ARBA"/>
</dbReference>
<comment type="similarity">
    <text evidence="4">Belongs to the non-repetitive/WGA-negative nucleoporin family.</text>
</comment>
<dbReference type="InterPro" id="IPR014908">
    <property type="entry name" value="Nucleoporin_Nup133/Nup155_N"/>
</dbReference>
<evidence type="ECO:0000256" key="3">
    <source>
        <dbReference type="ARBA" id="ARBA00004620"/>
    </source>
</evidence>
<evidence type="ECO:0000256" key="4">
    <source>
        <dbReference type="ARBA" id="ARBA00007373"/>
    </source>
</evidence>
<protein>
    <submittedName>
        <fullName evidence="14">Non-repetitive nucleoporin</fullName>
    </submittedName>
</protein>
<reference evidence="14" key="1">
    <citation type="journal article" date="2020" name="Stud. Mycol.">
        <title>101 Dothideomycetes genomes: a test case for predicting lifestyles and emergence of pathogens.</title>
        <authorList>
            <person name="Haridas S."/>
            <person name="Albert R."/>
            <person name="Binder M."/>
            <person name="Bloem J."/>
            <person name="Labutti K."/>
            <person name="Salamov A."/>
            <person name="Andreopoulos B."/>
            <person name="Baker S."/>
            <person name="Barry K."/>
            <person name="Bills G."/>
            <person name="Bluhm B."/>
            <person name="Cannon C."/>
            <person name="Castanera R."/>
            <person name="Culley D."/>
            <person name="Daum C."/>
            <person name="Ezra D."/>
            <person name="Gonzalez J."/>
            <person name="Henrissat B."/>
            <person name="Kuo A."/>
            <person name="Liang C."/>
            <person name="Lipzen A."/>
            <person name="Lutzoni F."/>
            <person name="Magnuson J."/>
            <person name="Mondo S."/>
            <person name="Nolan M."/>
            <person name="Ohm R."/>
            <person name="Pangilinan J."/>
            <person name="Park H.-J."/>
            <person name="Ramirez L."/>
            <person name="Alfaro M."/>
            <person name="Sun H."/>
            <person name="Tritt A."/>
            <person name="Yoshinaga Y."/>
            <person name="Zwiers L.-H."/>
            <person name="Turgeon B."/>
            <person name="Goodwin S."/>
            <person name="Spatafora J."/>
            <person name="Crous P."/>
            <person name="Grigoriev I."/>
        </authorList>
    </citation>
    <scope>NUCLEOTIDE SEQUENCE</scope>
    <source>
        <strain evidence="14">CBS 121410</strain>
    </source>
</reference>
<dbReference type="GO" id="GO:0000972">
    <property type="term" value="P:transcription-dependent tethering of RNA polymerase II gene DNA at nuclear periphery"/>
    <property type="evidence" value="ECO:0007669"/>
    <property type="project" value="TreeGrafter"/>
</dbReference>
<dbReference type="EMBL" id="ML978711">
    <property type="protein sequence ID" value="KAF2091757.1"/>
    <property type="molecule type" value="Genomic_DNA"/>
</dbReference>
<evidence type="ECO:0000313" key="15">
    <source>
        <dbReference type="Proteomes" id="UP000799776"/>
    </source>
</evidence>
<evidence type="ECO:0000256" key="2">
    <source>
        <dbReference type="ARBA" id="ARBA00004567"/>
    </source>
</evidence>
<keyword evidence="6" id="KW-0509">mRNA transport</keyword>
<evidence type="ECO:0000256" key="1">
    <source>
        <dbReference type="ARBA" id="ARBA00004335"/>
    </source>
</evidence>
<dbReference type="Gene3D" id="1.20.120.1880">
    <property type="entry name" value="Nucleoporin, helical C-terminal domain"/>
    <property type="match status" value="1"/>
</dbReference>
<dbReference type="Pfam" id="PF08801">
    <property type="entry name" value="Nucleoporin_N"/>
    <property type="match status" value="1"/>
</dbReference>
<evidence type="ECO:0000259" key="12">
    <source>
        <dbReference type="Pfam" id="PF03177"/>
    </source>
</evidence>
<evidence type="ECO:0000256" key="8">
    <source>
        <dbReference type="ARBA" id="ARBA00023010"/>
    </source>
</evidence>
<dbReference type="PANTHER" id="PTHR10350">
    <property type="entry name" value="NUCLEAR PORE COMPLEX PROTEIN NUP155"/>
    <property type="match status" value="1"/>
</dbReference>
<dbReference type="GO" id="GO:0031965">
    <property type="term" value="C:nuclear membrane"/>
    <property type="evidence" value="ECO:0007669"/>
    <property type="project" value="UniProtKB-SubCell"/>
</dbReference>
<evidence type="ECO:0000256" key="7">
    <source>
        <dbReference type="ARBA" id="ARBA00022927"/>
    </source>
</evidence>
<evidence type="ECO:0000256" key="5">
    <source>
        <dbReference type="ARBA" id="ARBA00022448"/>
    </source>
</evidence>
<evidence type="ECO:0000256" key="11">
    <source>
        <dbReference type="ARBA" id="ARBA00023242"/>
    </source>
</evidence>
<dbReference type="InterPro" id="IPR042538">
    <property type="entry name" value="Nucleoporin_Nup155_C_3"/>
</dbReference>
<dbReference type="Pfam" id="PF03177">
    <property type="entry name" value="Nucleoporin_C"/>
    <property type="match status" value="1"/>
</dbReference>
<dbReference type="PANTHER" id="PTHR10350:SF6">
    <property type="entry name" value="NUCLEAR PORE COMPLEX PROTEIN NUP155"/>
    <property type="match status" value="1"/>
</dbReference>
<dbReference type="FunFam" id="1.25.40.450:FF:000002">
    <property type="entry name" value="Putative non-repetitive nucleoporin"/>
    <property type="match status" value="1"/>
</dbReference>
<dbReference type="GO" id="GO:0006405">
    <property type="term" value="P:RNA export from nucleus"/>
    <property type="evidence" value="ECO:0007669"/>
    <property type="project" value="TreeGrafter"/>
</dbReference>
<evidence type="ECO:0000259" key="13">
    <source>
        <dbReference type="Pfam" id="PF08801"/>
    </source>
</evidence>
<keyword evidence="5" id="KW-0813">Transport</keyword>
<accession>A0A9P4I437</accession>
<keyword evidence="10" id="KW-0472">Membrane</keyword>
<comment type="caution">
    <text evidence="14">The sequence shown here is derived from an EMBL/GenBank/DDBJ whole genome shotgun (WGS) entry which is preliminary data.</text>
</comment>
<dbReference type="InterPro" id="IPR004870">
    <property type="entry name" value="Nucleoporin_Nup155"/>
</dbReference>